<dbReference type="Pfam" id="PF00067">
    <property type="entry name" value="p450"/>
    <property type="match status" value="1"/>
</dbReference>
<dbReference type="PANTHER" id="PTHR46696">
    <property type="entry name" value="P450, PUTATIVE (EUROFUNG)-RELATED"/>
    <property type="match status" value="1"/>
</dbReference>
<organism evidence="3 4">
    <name type="scientific">Spongiibacter thalassae</name>
    <dbReference type="NCBI Taxonomy" id="2721624"/>
    <lineage>
        <taxon>Bacteria</taxon>
        <taxon>Pseudomonadati</taxon>
        <taxon>Pseudomonadota</taxon>
        <taxon>Gammaproteobacteria</taxon>
        <taxon>Cellvibrionales</taxon>
        <taxon>Spongiibacteraceae</taxon>
        <taxon>Spongiibacter</taxon>
    </lineage>
</organism>
<accession>A0ABX1GCV1</accession>
<comment type="caution">
    <text evidence="3">The sequence shown here is derived from an EMBL/GenBank/DDBJ whole genome shotgun (WGS) entry which is preliminary data.</text>
</comment>
<dbReference type="CDD" id="cd11035">
    <property type="entry name" value="P450cam-like"/>
    <property type="match status" value="1"/>
</dbReference>
<dbReference type="InterPro" id="IPR036396">
    <property type="entry name" value="Cyt_P450_sf"/>
</dbReference>
<dbReference type="SUPFAM" id="SSF48264">
    <property type="entry name" value="Cytochrome P450"/>
    <property type="match status" value="1"/>
</dbReference>
<protein>
    <submittedName>
        <fullName evidence="3">Cytochrome P450</fullName>
    </submittedName>
</protein>
<keyword evidence="2" id="KW-0479">Metal-binding</keyword>
<keyword evidence="2" id="KW-0560">Oxidoreductase</keyword>
<keyword evidence="2" id="KW-0503">Monooxygenase</keyword>
<keyword evidence="2" id="KW-0349">Heme</keyword>
<dbReference type="InterPro" id="IPR001128">
    <property type="entry name" value="Cyt_P450"/>
</dbReference>
<dbReference type="PROSITE" id="PS00086">
    <property type="entry name" value="CYTOCHROME_P450"/>
    <property type="match status" value="1"/>
</dbReference>
<dbReference type="InterPro" id="IPR002397">
    <property type="entry name" value="Cyt_P450_B"/>
</dbReference>
<evidence type="ECO:0000313" key="4">
    <source>
        <dbReference type="Proteomes" id="UP000765845"/>
    </source>
</evidence>
<evidence type="ECO:0000256" key="2">
    <source>
        <dbReference type="RuleBase" id="RU000461"/>
    </source>
</evidence>
<keyword evidence="4" id="KW-1185">Reference proteome</keyword>
<evidence type="ECO:0000313" key="3">
    <source>
        <dbReference type="EMBL" id="NKI16418.1"/>
    </source>
</evidence>
<proteinExistence type="inferred from homology"/>
<evidence type="ECO:0000256" key="1">
    <source>
        <dbReference type="ARBA" id="ARBA00010617"/>
    </source>
</evidence>
<dbReference type="EMBL" id="JAAWWK010000001">
    <property type="protein sequence ID" value="NKI16418.1"/>
    <property type="molecule type" value="Genomic_DNA"/>
</dbReference>
<gene>
    <name evidence="3" type="ORF">HCU74_03185</name>
</gene>
<dbReference type="Proteomes" id="UP000765845">
    <property type="component" value="Unassembled WGS sequence"/>
</dbReference>
<dbReference type="InterPro" id="IPR017972">
    <property type="entry name" value="Cyt_P450_CS"/>
</dbReference>
<dbReference type="PRINTS" id="PR00359">
    <property type="entry name" value="BP450"/>
</dbReference>
<comment type="similarity">
    <text evidence="1 2">Belongs to the cytochrome P450 family.</text>
</comment>
<keyword evidence="2" id="KW-0408">Iron</keyword>
<dbReference type="RefSeq" id="WP_168448941.1">
    <property type="nucleotide sequence ID" value="NZ_JAAWWK010000001.1"/>
</dbReference>
<dbReference type="PANTHER" id="PTHR46696:SF6">
    <property type="entry name" value="P450, PUTATIVE (EUROFUNG)-RELATED"/>
    <property type="match status" value="1"/>
</dbReference>
<reference evidence="3 4" key="1">
    <citation type="submission" date="2020-04" db="EMBL/GenBank/DDBJ databases">
        <authorList>
            <person name="Yoon J."/>
        </authorList>
    </citation>
    <scope>NUCLEOTIDE SEQUENCE [LARGE SCALE GENOMIC DNA]</scope>
    <source>
        <strain evidence="3 4">KMU-166</strain>
    </source>
</reference>
<dbReference type="Gene3D" id="1.10.630.10">
    <property type="entry name" value="Cytochrome P450"/>
    <property type="match status" value="1"/>
</dbReference>
<sequence>MTTNTTTPQAIPSHVPEHLVFDGDPWEVLAQTGKRAHERVAAFHREFPRVFWAARLSYLGGCWVPQSAEDLRRILQDPETFSNEGLTGFSALLGETWPLLPLEVDPPRHMQYRALLNPLFTPKKVNALEADIRAMAQSLVDDVAPQGHCDFNAAFAEQFPILIFLKLMGWPLDEAPRFVSWTQTLVKGDDIAKTAGAAMEIATYLRARLAGARENPGDDFCSYVVNAKVEGRSLTEEEALGMCFLVFIAGLDTVTSALGFQLMHLAQHPEQQEFLRANPDRIPDAVEELLRAYSIVTMRRQVTRDVQIGDVLMKKGDFVMMATPSANLDSEAFSNPETIDFDREDKRHMAFSLGPHRCAGSHLARRELAIAIETWLARVPPFSLKDEDKIIMRAAGVFGLDGLHLRWK</sequence>
<dbReference type="PRINTS" id="PR00385">
    <property type="entry name" value="P450"/>
</dbReference>
<name>A0ABX1GCV1_9GAMM</name>